<accession>A0A7T4PGV8</accession>
<protein>
    <submittedName>
        <fullName evidence="2">Uncharacterized protein</fullName>
    </submittedName>
</protein>
<reference evidence="2 3" key="1">
    <citation type="submission" date="2020-12" db="EMBL/GenBank/DDBJ databases">
        <title>Identification and biosynthesis of polyene macrolides produced by Streptomyces alfalfae Men-myco-93-63.</title>
        <authorList>
            <person name="Liu D."/>
            <person name="Li Y."/>
            <person name="Liu L."/>
            <person name="Han X."/>
            <person name="Shen F."/>
        </authorList>
    </citation>
    <scope>NUCLEOTIDE SEQUENCE [LARGE SCALE GENOMIC DNA]</scope>
    <source>
        <strain evidence="2 3">Men-myco-93-63</strain>
    </source>
</reference>
<evidence type="ECO:0000313" key="2">
    <source>
        <dbReference type="EMBL" id="QQC90041.1"/>
    </source>
</evidence>
<keyword evidence="1" id="KW-1133">Transmembrane helix</keyword>
<dbReference type="EMBL" id="CP065959">
    <property type="protein sequence ID" value="QQC90041.1"/>
    <property type="molecule type" value="Genomic_DNA"/>
</dbReference>
<evidence type="ECO:0000313" key="3">
    <source>
        <dbReference type="Proteomes" id="UP000596130"/>
    </source>
</evidence>
<dbReference type="RefSeq" id="WP_198503027.1">
    <property type="nucleotide sequence ID" value="NZ_CP065959.1"/>
</dbReference>
<dbReference type="Proteomes" id="UP000596130">
    <property type="component" value="Chromosome"/>
</dbReference>
<gene>
    <name evidence="2" type="ORF">I8755_17685</name>
</gene>
<evidence type="ECO:0000256" key="1">
    <source>
        <dbReference type="SAM" id="Phobius"/>
    </source>
</evidence>
<proteinExistence type="predicted"/>
<keyword evidence="1" id="KW-0472">Membrane</keyword>
<keyword evidence="1" id="KW-0812">Transmembrane</keyword>
<feature type="transmembrane region" description="Helical" evidence="1">
    <location>
        <begin position="12"/>
        <end position="30"/>
    </location>
</feature>
<name>A0A7T4PGV8_9ACTN</name>
<sequence length="66" mass="6936">MSATPSPAGWALAFMVLGSLVMMAATACLLSLHEPVWRYVLAGGATMHVAGWLLHGRRTRRTGGAA</sequence>
<dbReference type="AlphaFoldDB" id="A0A7T4PGV8"/>
<organism evidence="2 3">
    <name type="scientific">Streptomyces alfalfae</name>
    <dbReference type="NCBI Taxonomy" id="1642299"/>
    <lineage>
        <taxon>Bacteria</taxon>
        <taxon>Bacillati</taxon>
        <taxon>Actinomycetota</taxon>
        <taxon>Actinomycetes</taxon>
        <taxon>Kitasatosporales</taxon>
        <taxon>Streptomycetaceae</taxon>
        <taxon>Streptomyces</taxon>
    </lineage>
</organism>